<gene>
    <name evidence="2" type="ORF">RXV79_21580</name>
</gene>
<dbReference type="GO" id="GO:0003964">
    <property type="term" value="F:RNA-directed DNA polymerase activity"/>
    <property type="evidence" value="ECO:0007669"/>
    <property type="project" value="UniProtKB-KW"/>
</dbReference>
<dbReference type="SUPFAM" id="SSF56672">
    <property type="entry name" value="DNA/RNA polymerases"/>
    <property type="match status" value="1"/>
</dbReference>
<keyword evidence="3" id="KW-1185">Reference proteome</keyword>
<dbReference type="Proteomes" id="UP001303946">
    <property type="component" value="Chromosome"/>
</dbReference>
<feature type="domain" description="Reverse transcriptase" evidence="1">
    <location>
        <begin position="1"/>
        <end position="208"/>
    </location>
</feature>
<evidence type="ECO:0000259" key="1">
    <source>
        <dbReference type="PROSITE" id="PS50878"/>
    </source>
</evidence>
<dbReference type="Gene3D" id="3.30.70.270">
    <property type="match status" value="1"/>
</dbReference>
<evidence type="ECO:0000313" key="2">
    <source>
        <dbReference type="EMBL" id="WOB07490.1"/>
    </source>
</evidence>
<dbReference type="PROSITE" id="PS50878">
    <property type="entry name" value="RT_POL"/>
    <property type="match status" value="1"/>
</dbReference>
<keyword evidence="2" id="KW-0548">Nucleotidyltransferase</keyword>
<dbReference type="Pfam" id="PF00078">
    <property type="entry name" value="RVT_1"/>
    <property type="match status" value="1"/>
</dbReference>
<name>A0ABZ0CR63_9BURK</name>
<proteinExistence type="predicted"/>
<dbReference type="RefSeq" id="WP_316700151.1">
    <property type="nucleotide sequence ID" value="NZ_CP136336.1"/>
</dbReference>
<dbReference type="EMBL" id="CP136336">
    <property type="protein sequence ID" value="WOB07490.1"/>
    <property type="molecule type" value="Genomic_DNA"/>
</dbReference>
<organism evidence="2 3">
    <name type="scientific">Piscinibacter gummiphilus</name>
    <dbReference type="NCBI Taxonomy" id="946333"/>
    <lineage>
        <taxon>Bacteria</taxon>
        <taxon>Pseudomonadati</taxon>
        <taxon>Pseudomonadota</taxon>
        <taxon>Betaproteobacteria</taxon>
        <taxon>Burkholderiales</taxon>
        <taxon>Sphaerotilaceae</taxon>
        <taxon>Piscinibacter</taxon>
    </lineage>
</organism>
<dbReference type="InterPro" id="IPR043502">
    <property type="entry name" value="DNA/RNA_pol_sf"/>
</dbReference>
<dbReference type="InterPro" id="IPR043128">
    <property type="entry name" value="Rev_trsase/Diguanyl_cyclase"/>
</dbReference>
<dbReference type="InterPro" id="IPR000477">
    <property type="entry name" value="RT_dom"/>
</dbReference>
<evidence type="ECO:0000313" key="3">
    <source>
        <dbReference type="Proteomes" id="UP001303946"/>
    </source>
</evidence>
<protein>
    <submittedName>
        <fullName evidence="2">Reverse transcriptase domain-containing protein</fullName>
    </submittedName>
</protein>
<keyword evidence="2" id="KW-0808">Transferase</keyword>
<sequence length="259" mass="28413">MVAPPSWSNRFELKAGRWVFEPTTEARAKGLLIKAAIQEVWKPPKFFYHLRSGGHVAALRAHLDATVFARVDIEDFFGSVNRSRVTRSLKSRFSYLRAREMARDSVVNHPTAIPQRFILPYGFVQSPLLASLALFDSALGTLLCRFAKTSGLNVSVYVDDIIISGTDALLLQDCLAQVEVTAAKSGFSLNAAKTMGPSASITAFNIDLAHSDMQVESARYNEFVEAFAATSNPAQQAGIAWYVHSVNTNQAKAFLEALP</sequence>
<reference evidence="2 3" key="1">
    <citation type="submission" date="2023-10" db="EMBL/GenBank/DDBJ databases">
        <title>Bacteria for the degradation of biodegradable plastic PBAT(Polybutylene adipate terephthalate).</title>
        <authorList>
            <person name="Weon H.-Y."/>
            <person name="Yeon J."/>
        </authorList>
    </citation>
    <scope>NUCLEOTIDE SEQUENCE [LARGE SCALE GENOMIC DNA]</scope>
    <source>
        <strain evidence="2 3">SBD 7-3</strain>
    </source>
</reference>
<keyword evidence="2" id="KW-0695">RNA-directed DNA polymerase</keyword>
<accession>A0ABZ0CR63</accession>